<feature type="region of interest" description="Disordered" evidence="1">
    <location>
        <begin position="114"/>
        <end position="141"/>
    </location>
</feature>
<dbReference type="Gene3D" id="2.170.270.10">
    <property type="entry name" value="SET domain"/>
    <property type="match status" value="1"/>
</dbReference>
<keyword evidence="4" id="KW-1185">Reference proteome</keyword>
<dbReference type="SUPFAM" id="SSF82199">
    <property type="entry name" value="SET domain"/>
    <property type="match status" value="1"/>
</dbReference>
<feature type="domain" description="SET" evidence="2">
    <location>
        <begin position="188"/>
        <end position="342"/>
    </location>
</feature>
<sequence length="344" mass="38046">MSSSSVVSTSDSSSSNDGTSAHTQAHVSHSPHGPPRQLCQCTKCVGQISQKSYVCAQHIQRFGRHRGLTLGASSSRVGSRITPPPYVLSQGVLAAIGNALSHAFAVGIGASHEASNPHHQARPCLPSVRQRSKAQRPSEGHARTIVEGRWGMCEFTSKCANIIQSWNPAVLGLLDSLPYDEEVVVWGRRWIVKTSTLGERHGYGVYACEDIIVEDSTSCRREGPTLFPYGGPIYKRRHWNMILRQHPEWKTFALEMDTFASSTRRHSDVRVIDGDPVRSGNIAGFINSTVGTRPKRMANCEWVFVEGPDPPAPYGETYHEDHCLVLATRTIRSGDELFTHYEWN</sequence>
<gene>
    <name evidence="3" type="ORF">CSSPJE1EN1_LOCUS22779</name>
</gene>
<accession>A0ABP0XHB9</accession>
<evidence type="ECO:0000259" key="2">
    <source>
        <dbReference type="PROSITE" id="PS50280"/>
    </source>
</evidence>
<evidence type="ECO:0000256" key="1">
    <source>
        <dbReference type="SAM" id="MobiDB-lite"/>
    </source>
</evidence>
<protein>
    <recommendedName>
        <fullName evidence="2">SET domain-containing protein</fullName>
    </recommendedName>
</protein>
<reference evidence="3" key="1">
    <citation type="submission" date="2024-02" db="EMBL/GenBank/DDBJ databases">
        <authorList>
            <consortium name="ELIXIR-Norway"/>
            <consortium name="Elixir Norway"/>
        </authorList>
    </citation>
    <scope>NUCLEOTIDE SEQUENCE</scope>
</reference>
<dbReference type="PROSITE" id="PS50280">
    <property type="entry name" value="SET"/>
    <property type="match status" value="1"/>
</dbReference>
<dbReference type="Proteomes" id="UP001497444">
    <property type="component" value="Chromosome 8"/>
</dbReference>
<evidence type="ECO:0000313" key="4">
    <source>
        <dbReference type="Proteomes" id="UP001497444"/>
    </source>
</evidence>
<dbReference type="InterPro" id="IPR046341">
    <property type="entry name" value="SET_dom_sf"/>
</dbReference>
<feature type="region of interest" description="Disordered" evidence="1">
    <location>
        <begin position="1"/>
        <end position="33"/>
    </location>
</feature>
<dbReference type="EMBL" id="OZ020103">
    <property type="protein sequence ID" value="CAK9277301.1"/>
    <property type="molecule type" value="Genomic_DNA"/>
</dbReference>
<evidence type="ECO:0000313" key="3">
    <source>
        <dbReference type="EMBL" id="CAK9277301.1"/>
    </source>
</evidence>
<organism evidence="3 4">
    <name type="scientific">Sphagnum jensenii</name>
    <dbReference type="NCBI Taxonomy" id="128206"/>
    <lineage>
        <taxon>Eukaryota</taxon>
        <taxon>Viridiplantae</taxon>
        <taxon>Streptophyta</taxon>
        <taxon>Embryophyta</taxon>
        <taxon>Bryophyta</taxon>
        <taxon>Sphagnophytina</taxon>
        <taxon>Sphagnopsida</taxon>
        <taxon>Sphagnales</taxon>
        <taxon>Sphagnaceae</taxon>
        <taxon>Sphagnum</taxon>
    </lineage>
</organism>
<feature type="compositionally biased region" description="Low complexity" evidence="1">
    <location>
        <begin position="1"/>
        <end position="20"/>
    </location>
</feature>
<name>A0ABP0XHB9_9BRYO</name>
<proteinExistence type="predicted"/>
<dbReference type="InterPro" id="IPR001214">
    <property type="entry name" value="SET_dom"/>
</dbReference>